<comment type="similarity">
    <text evidence="4 10">Belongs to the NAD(P)-dependent epimerase/dehydratase family.</text>
</comment>
<evidence type="ECO:0000256" key="3">
    <source>
        <dbReference type="ARBA" id="ARBA00004947"/>
    </source>
</evidence>
<organism evidence="12 13">
    <name type="scientific">Parathalassolituus penaei</name>
    <dbReference type="NCBI Taxonomy" id="2997323"/>
    <lineage>
        <taxon>Bacteria</taxon>
        <taxon>Pseudomonadati</taxon>
        <taxon>Pseudomonadota</taxon>
        <taxon>Gammaproteobacteria</taxon>
        <taxon>Oceanospirillales</taxon>
        <taxon>Oceanospirillaceae</taxon>
        <taxon>Parathalassolituus</taxon>
    </lineage>
</organism>
<comment type="caution">
    <text evidence="12">The sequence shown here is derived from an EMBL/GenBank/DDBJ whole genome shotgun (WGS) entry which is preliminary data.</text>
</comment>
<dbReference type="Pfam" id="PF01370">
    <property type="entry name" value="Epimerase"/>
    <property type="match status" value="1"/>
</dbReference>
<gene>
    <name evidence="12" type="primary">galE</name>
    <name evidence="12" type="ORF">OUO13_17365</name>
</gene>
<evidence type="ECO:0000256" key="1">
    <source>
        <dbReference type="ARBA" id="ARBA00000083"/>
    </source>
</evidence>
<evidence type="ECO:0000256" key="10">
    <source>
        <dbReference type="RuleBase" id="RU366046"/>
    </source>
</evidence>
<evidence type="ECO:0000256" key="5">
    <source>
        <dbReference type="ARBA" id="ARBA00013189"/>
    </source>
</evidence>
<dbReference type="CDD" id="cd05247">
    <property type="entry name" value="UDP_G4E_1_SDR_e"/>
    <property type="match status" value="1"/>
</dbReference>
<keyword evidence="13" id="KW-1185">Reference proteome</keyword>
<dbReference type="RefSeq" id="WP_283175157.1">
    <property type="nucleotide sequence ID" value="NZ_JAPNOA010000058.1"/>
</dbReference>
<evidence type="ECO:0000256" key="7">
    <source>
        <dbReference type="ARBA" id="ARBA00023027"/>
    </source>
</evidence>
<evidence type="ECO:0000256" key="2">
    <source>
        <dbReference type="ARBA" id="ARBA00001911"/>
    </source>
</evidence>
<keyword evidence="9 10" id="KW-0413">Isomerase</keyword>
<evidence type="ECO:0000256" key="9">
    <source>
        <dbReference type="ARBA" id="ARBA00023235"/>
    </source>
</evidence>
<comment type="subunit">
    <text evidence="10">Homodimer.</text>
</comment>
<dbReference type="NCBIfam" id="NF007956">
    <property type="entry name" value="PRK10675.1"/>
    <property type="match status" value="1"/>
</dbReference>
<dbReference type="GO" id="GO:0003978">
    <property type="term" value="F:UDP-glucose 4-epimerase activity"/>
    <property type="evidence" value="ECO:0007669"/>
    <property type="project" value="UniProtKB-UniRule"/>
</dbReference>
<dbReference type="SUPFAM" id="SSF51735">
    <property type="entry name" value="NAD(P)-binding Rossmann-fold domains"/>
    <property type="match status" value="1"/>
</dbReference>
<dbReference type="InterPro" id="IPR001509">
    <property type="entry name" value="Epimerase_deHydtase"/>
</dbReference>
<dbReference type="EMBL" id="JAPNOA010000058">
    <property type="protein sequence ID" value="MCY0966950.1"/>
    <property type="molecule type" value="Genomic_DNA"/>
</dbReference>
<evidence type="ECO:0000313" key="13">
    <source>
        <dbReference type="Proteomes" id="UP001150830"/>
    </source>
</evidence>
<comment type="cofactor">
    <cofactor evidence="2 10">
        <name>NAD(+)</name>
        <dbReference type="ChEBI" id="CHEBI:57540"/>
    </cofactor>
</comment>
<evidence type="ECO:0000313" key="12">
    <source>
        <dbReference type="EMBL" id="MCY0966950.1"/>
    </source>
</evidence>
<keyword evidence="10" id="KW-0119">Carbohydrate metabolism</keyword>
<feature type="domain" description="NAD-dependent epimerase/dehydratase" evidence="11">
    <location>
        <begin position="3"/>
        <end position="261"/>
    </location>
</feature>
<accession>A0A9X3IU32</accession>
<evidence type="ECO:0000256" key="4">
    <source>
        <dbReference type="ARBA" id="ARBA00007637"/>
    </source>
</evidence>
<dbReference type="EC" id="5.1.3.2" evidence="5 10"/>
<comment type="pathway">
    <text evidence="3 10">Carbohydrate metabolism; galactose metabolism.</text>
</comment>
<sequence>MKILVTGGTGYIGSHFVVVAQQAGMDVVIVDSLENSSAKVVDAIESITGIRPYFYKGIDHDIGLLNGIFSNHKFDAVVHFAGYKSVAESTREPMKYYRNNVGGTAVLMEVMRNHNVTNFVFSSSATIYGFPQFNPYTESHPISPFNVYGHSKAMVETMMQSQCGAVPEWSAIALRYFNPVGAHPGGDLGEDPKGIPNNLMPYLTKVAVGALPELGIFGNNYDTVDGTGVRDYIHVMDLAEGHLKALEWVNSHRGFTAVNLGAGYGYSVLQIVEAFERVNGVKVPYSFKPRRAGDLPAYWADASTAERVLDWKVSRSLDDMVRDSWTWQSRHPNGYGDDS</sequence>
<dbReference type="InterPro" id="IPR036291">
    <property type="entry name" value="NAD(P)-bd_dom_sf"/>
</dbReference>
<reference evidence="12" key="1">
    <citation type="submission" date="2022-11" db="EMBL/GenBank/DDBJ databases">
        <title>Parathalassolutuus dongxingensis gen. nov., sp. nov., a novel member of family Oceanospirillaceae isolated from a coastal shrimp pond in Guangxi, China.</title>
        <authorList>
            <person name="Chen H."/>
        </authorList>
    </citation>
    <scope>NUCLEOTIDE SEQUENCE</scope>
    <source>
        <strain evidence="12">G-43</strain>
    </source>
</reference>
<name>A0A9X3IU32_9GAMM</name>
<evidence type="ECO:0000259" key="11">
    <source>
        <dbReference type="Pfam" id="PF01370"/>
    </source>
</evidence>
<dbReference type="GO" id="GO:0006012">
    <property type="term" value="P:galactose metabolic process"/>
    <property type="evidence" value="ECO:0007669"/>
    <property type="project" value="UniProtKB-KW"/>
</dbReference>
<dbReference type="Proteomes" id="UP001150830">
    <property type="component" value="Unassembled WGS sequence"/>
</dbReference>
<dbReference type="Gene3D" id="3.90.25.10">
    <property type="entry name" value="UDP-galactose 4-epimerase, domain 1"/>
    <property type="match status" value="1"/>
</dbReference>
<dbReference type="PANTHER" id="PTHR43725">
    <property type="entry name" value="UDP-GLUCOSE 4-EPIMERASE"/>
    <property type="match status" value="1"/>
</dbReference>
<protein>
    <recommendedName>
        <fullName evidence="6 10">UDP-glucose 4-epimerase</fullName>
        <ecNumber evidence="5 10">5.1.3.2</ecNumber>
    </recommendedName>
</protein>
<dbReference type="Gene3D" id="3.40.50.720">
    <property type="entry name" value="NAD(P)-binding Rossmann-like Domain"/>
    <property type="match status" value="1"/>
</dbReference>
<keyword evidence="7 10" id="KW-0520">NAD</keyword>
<keyword evidence="8" id="KW-0299">Galactose metabolism</keyword>
<dbReference type="NCBIfam" id="TIGR01179">
    <property type="entry name" value="galE"/>
    <property type="match status" value="1"/>
</dbReference>
<dbReference type="GO" id="GO:0005829">
    <property type="term" value="C:cytosol"/>
    <property type="evidence" value="ECO:0007669"/>
    <property type="project" value="TreeGrafter"/>
</dbReference>
<dbReference type="InterPro" id="IPR005886">
    <property type="entry name" value="UDP_G4E"/>
</dbReference>
<dbReference type="PANTHER" id="PTHR43725:SF47">
    <property type="entry name" value="UDP-GLUCOSE 4-EPIMERASE"/>
    <property type="match status" value="1"/>
</dbReference>
<proteinExistence type="inferred from homology"/>
<comment type="catalytic activity">
    <reaction evidence="1 10">
        <text>UDP-alpha-D-glucose = UDP-alpha-D-galactose</text>
        <dbReference type="Rhea" id="RHEA:22168"/>
        <dbReference type="ChEBI" id="CHEBI:58885"/>
        <dbReference type="ChEBI" id="CHEBI:66914"/>
        <dbReference type="EC" id="5.1.3.2"/>
    </reaction>
</comment>
<evidence type="ECO:0000256" key="6">
    <source>
        <dbReference type="ARBA" id="ARBA00018569"/>
    </source>
</evidence>
<dbReference type="AlphaFoldDB" id="A0A9X3IU32"/>
<evidence type="ECO:0000256" key="8">
    <source>
        <dbReference type="ARBA" id="ARBA00023144"/>
    </source>
</evidence>